<gene>
    <name evidence="3" type="ORF">TRIATDRAFT_87489</name>
</gene>
<accession>G9NYD7</accession>
<feature type="compositionally biased region" description="Gly residues" evidence="1">
    <location>
        <begin position="492"/>
        <end position="534"/>
    </location>
</feature>
<evidence type="ECO:0000313" key="3">
    <source>
        <dbReference type="EMBL" id="EHK44451.1"/>
    </source>
</evidence>
<feature type="region of interest" description="Disordered" evidence="1">
    <location>
        <begin position="658"/>
        <end position="708"/>
    </location>
</feature>
<feature type="compositionally biased region" description="Low complexity" evidence="1">
    <location>
        <begin position="449"/>
        <end position="462"/>
    </location>
</feature>
<name>G9NYD7_HYPAI</name>
<keyword evidence="2" id="KW-0732">Signal</keyword>
<keyword evidence="4" id="KW-1185">Reference proteome</keyword>
<reference evidence="3 4" key="1">
    <citation type="journal article" date="2011" name="Genome Biol.">
        <title>Comparative genome sequence analysis underscores mycoparasitism as the ancestral life style of Trichoderma.</title>
        <authorList>
            <person name="Kubicek C.P."/>
            <person name="Herrera-Estrella A."/>
            <person name="Seidl-Seiboth V."/>
            <person name="Martinez D.A."/>
            <person name="Druzhinina I.S."/>
            <person name="Thon M."/>
            <person name="Zeilinger S."/>
            <person name="Casas-Flores S."/>
            <person name="Horwitz B.A."/>
            <person name="Mukherjee P.K."/>
            <person name="Mukherjee M."/>
            <person name="Kredics L."/>
            <person name="Alcaraz L.D."/>
            <person name="Aerts A."/>
            <person name="Antal Z."/>
            <person name="Atanasova L."/>
            <person name="Cervantes-Badillo M.G."/>
            <person name="Challacombe J."/>
            <person name="Chertkov O."/>
            <person name="McCluskey K."/>
            <person name="Coulpier F."/>
            <person name="Deshpande N."/>
            <person name="von Doehren H."/>
            <person name="Ebbole D.J."/>
            <person name="Esquivel-Naranjo E.U."/>
            <person name="Fekete E."/>
            <person name="Flipphi M."/>
            <person name="Glaser F."/>
            <person name="Gomez-Rodriguez E.Y."/>
            <person name="Gruber S."/>
            <person name="Han C."/>
            <person name="Henrissat B."/>
            <person name="Hermosa R."/>
            <person name="Hernandez-Onate M."/>
            <person name="Karaffa L."/>
            <person name="Kosti I."/>
            <person name="Le Crom S."/>
            <person name="Lindquist E."/>
            <person name="Lucas S."/>
            <person name="Luebeck M."/>
            <person name="Luebeck P.S."/>
            <person name="Margeot A."/>
            <person name="Metz B."/>
            <person name="Misra M."/>
            <person name="Nevalainen H."/>
            <person name="Omann M."/>
            <person name="Packer N."/>
            <person name="Perrone G."/>
            <person name="Uresti-Rivera E.E."/>
            <person name="Salamov A."/>
            <person name="Schmoll M."/>
            <person name="Seiboth B."/>
            <person name="Shapiro H."/>
            <person name="Sukno S."/>
            <person name="Tamayo-Ramos J.A."/>
            <person name="Tisch D."/>
            <person name="Wiest A."/>
            <person name="Wilkinson H.H."/>
            <person name="Zhang M."/>
            <person name="Coutinho P.M."/>
            <person name="Kenerley C.M."/>
            <person name="Monte E."/>
            <person name="Baker S.E."/>
            <person name="Grigoriev I.V."/>
        </authorList>
    </citation>
    <scope>NUCLEOTIDE SEQUENCE [LARGE SCALE GENOMIC DNA]</scope>
    <source>
        <strain evidence="4">ATCC 20476 / IMI 206040</strain>
    </source>
</reference>
<protein>
    <submittedName>
        <fullName evidence="3">Uncharacterized protein</fullName>
    </submittedName>
</protein>
<feature type="chain" id="PRO_5003524745" evidence="2">
    <location>
        <begin position="20"/>
        <end position="742"/>
    </location>
</feature>
<feature type="compositionally biased region" description="Polar residues" evidence="1">
    <location>
        <begin position="589"/>
        <end position="599"/>
    </location>
</feature>
<organism evidence="3 4">
    <name type="scientific">Hypocrea atroviridis (strain ATCC 20476 / IMI 206040)</name>
    <name type="common">Trichoderma atroviride</name>
    <dbReference type="NCBI Taxonomy" id="452589"/>
    <lineage>
        <taxon>Eukaryota</taxon>
        <taxon>Fungi</taxon>
        <taxon>Dikarya</taxon>
        <taxon>Ascomycota</taxon>
        <taxon>Pezizomycotina</taxon>
        <taxon>Sordariomycetes</taxon>
        <taxon>Hypocreomycetidae</taxon>
        <taxon>Hypocreales</taxon>
        <taxon>Hypocreaceae</taxon>
        <taxon>Trichoderma</taxon>
    </lineage>
</organism>
<dbReference type="EMBL" id="ABDG02000025">
    <property type="protein sequence ID" value="EHK44451.1"/>
    <property type="molecule type" value="Genomic_DNA"/>
</dbReference>
<dbReference type="OMA" id="NEGWQNG"/>
<comment type="caution">
    <text evidence="3">The sequence shown here is derived from an EMBL/GenBank/DDBJ whole genome shotgun (WGS) entry which is preliminary data.</text>
</comment>
<evidence type="ECO:0000313" key="4">
    <source>
        <dbReference type="Proteomes" id="UP000005426"/>
    </source>
</evidence>
<feature type="compositionally biased region" description="Low complexity" evidence="1">
    <location>
        <begin position="662"/>
        <end position="704"/>
    </location>
</feature>
<dbReference type="PRINTS" id="PR01217">
    <property type="entry name" value="PRICHEXTENSN"/>
</dbReference>
<feature type="compositionally biased region" description="Low complexity" evidence="1">
    <location>
        <begin position="355"/>
        <end position="370"/>
    </location>
</feature>
<dbReference type="OrthoDB" id="3944128at2759"/>
<dbReference type="Proteomes" id="UP000005426">
    <property type="component" value="Unassembled WGS sequence"/>
</dbReference>
<dbReference type="KEGG" id="tatv:25786070"/>
<sequence>MAGLSRALALLALGTAVRASPFFASNGTITPPPTFTTAPPSSTDIANVTCGTQSDFPAIILQEYQGLSTNHDLQCQCLEQAFSWLETTVKPTRTLTRTIGTGITTFTETVTSGSTTTTSVVTTVVNTVDTETVTGNFIDARTNVWYGSASSPCCYSCTIAASTVEVFYWADATTTSSGFAQVTSFVSNGYTFQSPSIYIGFSSLSAFDYCGVVGQPFTNITVGFDPDELSTIVFAPSGSQTDTDVDTATNGGVFTTTDTLTFYTPVGSAALNTKDLERNCSTILGYNYIPGNPSNALKSSPDPCHPTIVIPDRVRSLDPAWASCIRDGFGGFYDPPSALSSVTALVPTSAPPPTTTTAASPPRTSNTQPTSTPPPPPPKTSSSATPPPPPPSSSSNAPPPPPSSSSNAPPPPPSSSSNTPPPPPPSSSINAPPPPPPSSSSQGAGGSSAGNPPASSSSVGGNSPPPPASSSNGAGSGNGSGSGTSASSPSGTPGGSNNGGGSSGGNGGSGNGGNGGGNGGSNGGGGNSGNGNGAGSPPNGSNDNNSGNGGNSGGNGGSNGSGSNGNGGNGSGNNGSGNGGNQNGGGAADSSTSPQNTGSGAPPTSIISVGSVAFTENSQSQFVHGSTTLIPGGPAVTVGGNTLSLPTSGSEIIVNGSTEPVSEAASATSGSESSAAGETGTPGSQETSGGSSGSSGSTNTASSGLPSFSIPSVPKSGAPGLVSGVMTNIQVVVAVMLFAFYI</sequence>
<feature type="signal peptide" evidence="2">
    <location>
        <begin position="1"/>
        <end position="19"/>
    </location>
</feature>
<proteinExistence type="predicted"/>
<dbReference type="HOGENOM" id="CLU_348852_0_0_1"/>
<feature type="compositionally biased region" description="Gly residues" evidence="1">
    <location>
        <begin position="547"/>
        <end position="587"/>
    </location>
</feature>
<feature type="compositionally biased region" description="Pro residues" evidence="1">
    <location>
        <begin position="371"/>
        <end position="438"/>
    </location>
</feature>
<dbReference type="AlphaFoldDB" id="G9NYD7"/>
<dbReference type="GeneID" id="25786070"/>
<dbReference type="eggNOG" id="ENOG502RV3F">
    <property type="taxonomic scope" value="Eukaryota"/>
</dbReference>
<evidence type="ECO:0000256" key="2">
    <source>
        <dbReference type="SAM" id="SignalP"/>
    </source>
</evidence>
<evidence type="ECO:0000256" key="1">
    <source>
        <dbReference type="SAM" id="MobiDB-lite"/>
    </source>
</evidence>
<feature type="region of interest" description="Disordered" evidence="1">
    <location>
        <begin position="344"/>
        <end position="606"/>
    </location>
</feature>
<feature type="compositionally biased region" description="Low complexity" evidence="1">
    <location>
        <begin position="535"/>
        <end position="546"/>
    </location>
</feature>
<dbReference type="RefSeq" id="XP_013942638.1">
    <property type="nucleotide sequence ID" value="XM_014087163.1"/>
</dbReference>